<evidence type="ECO:0008006" key="3">
    <source>
        <dbReference type="Google" id="ProtNLM"/>
    </source>
</evidence>
<dbReference type="AlphaFoldDB" id="A0AAW2TPG9"/>
<feature type="region of interest" description="Disordered" evidence="1">
    <location>
        <begin position="213"/>
        <end position="241"/>
    </location>
</feature>
<name>A0AAW2TPG9_9LAMI</name>
<organism evidence="2">
    <name type="scientific">Sesamum latifolium</name>
    <dbReference type="NCBI Taxonomy" id="2727402"/>
    <lineage>
        <taxon>Eukaryota</taxon>
        <taxon>Viridiplantae</taxon>
        <taxon>Streptophyta</taxon>
        <taxon>Embryophyta</taxon>
        <taxon>Tracheophyta</taxon>
        <taxon>Spermatophyta</taxon>
        <taxon>Magnoliopsida</taxon>
        <taxon>eudicotyledons</taxon>
        <taxon>Gunneridae</taxon>
        <taxon>Pentapetalae</taxon>
        <taxon>asterids</taxon>
        <taxon>lamiids</taxon>
        <taxon>Lamiales</taxon>
        <taxon>Pedaliaceae</taxon>
        <taxon>Sesamum</taxon>
    </lineage>
</organism>
<dbReference type="EMBL" id="JACGWN010000014">
    <property type="protein sequence ID" value="KAL0406524.1"/>
    <property type="molecule type" value="Genomic_DNA"/>
</dbReference>
<evidence type="ECO:0000256" key="1">
    <source>
        <dbReference type="SAM" id="MobiDB-lite"/>
    </source>
</evidence>
<comment type="caution">
    <text evidence="2">The sequence shown here is derived from an EMBL/GenBank/DDBJ whole genome shotgun (WGS) entry which is preliminary data.</text>
</comment>
<reference evidence="2" key="1">
    <citation type="submission" date="2020-06" db="EMBL/GenBank/DDBJ databases">
        <authorList>
            <person name="Li T."/>
            <person name="Hu X."/>
            <person name="Zhang T."/>
            <person name="Song X."/>
            <person name="Zhang H."/>
            <person name="Dai N."/>
            <person name="Sheng W."/>
            <person name="Hou X."/>
            <person name="Wei L."/>
        </authorList>
    </citation>
    <scope>NUCLEOTIDE SEQUENCE</scope>
    <source>
        <strain evidence="2">KEN1</strain>
        <tissue evidence="2">Leaf</tissue>
    </source>
</reference>
<reference evidence="2" key="2">
    <citation type="journal article" date="2024" name="Plant">
        <title>Genomic evolution and insights into agronomic trait innovations of Sesamum species.</title>
        <authorList>
            <person name="Miao H."/>
            <person name="Wang L."/>
            <person name="Qu L."/>
            <person name="Liu H."/>
            <person name="Sun Y."/>
            <person name="Le M."/>
            <person name="Wang Q."/>
            <person name="Wei S."/>
            <person name="Zheng Y."/>
            <person name="Lin W."/>
            <person name="Duan Y."/>
            <person name="Cao H."/>
            <person name="Xiong S."/>
            <person name="Wang X."/>
            <person name="Wei L."/>
            <person name="Li C."/>
            <person name="Ma Q."/>
            <person name="Ju M."/>
            <person name="Zhao R."/>
            <person name="Li G."/>
            <person name="Mu C."/>
            <person name="Tian Q."/>
            <person name="Mei H."/>
            <person name="Zhang T."/>
            <person name="Gao T."/>
            <person name="Zhang H."/>
        </authorList>
    </citation>
    <scope>NUCLEOTIDE SEQUENCE</scope>
    <source>
        <strain evidence="2">KEN1</strain>
    </source>
</reference>
<gene>
    <name evidence="2" type="ORF">Slati_3966300</name>
</gene>
<evidence type="ECO:0000313" key="2">
    <source>
        <dbReference type="EMBL" id="KAL0406524.1"/>
    </source>
</evidence>
<protein>
    <recommendedName>
        <fullName evidence="3">DUF4283 domain-containing protein</fullName>
    </recommendedName>
</protein>
<accession>A0AAW2TPG9</accession>
<proteinExistence type="predicted"/>
<sequence>MGTRVTETDIGRFTRCIRLREDEEGGTLLPDGLWNLDTDSFHLCLEWKLSSYARVEFFSSFNHTIDRDRALKGCPWNFDKHVLILNSIGVDDNPMQVDLNRCDFYVHIHDLPLSRMNLGVATIIGNQLGIFRDMEMDEAGRSWGSSLRIREEFEDPGEDLQYGPWLREPIPLKNRMLTGDMTRTSDDRRSSPCQTVGTKRVRRSLGIRFEKATSFDQENAPMKDHGPVEEGEANSGVREHV</sequence>